<dbReference type="Proteomes" id="UP000186136">
    <property type="component" value="Unassembled WGS sequence"/>
</dbReference>
<evidence type="ECO:0000256" key="4">
    <source>
        <dbReference type="ARBA" id="ARBA00023128"/>
    </source>
</evidence>
<keyword evidence="4" id="KW-0496">Mitochondrion</keyword>
<dbReference type="GO" id="GO:0005739">
    <property type="term" value="C:mitochondrion"/>
    <property type="evidence" value="ECO:0007669"/>
    <property type="project" value="UniProtKB-SubCell"/>
</dbReference>
<comment type="subcellular location">
    <subcellularLocation>
        <location evidence="1">Mitochondrion</location>
    </subcellularLocation>
</comment>
<dbReference type="PANTHER" id="PTHR13362">
    <property type="entry name" value="MITOCHONDRIAL RIBOSOMAL PROTEIN S33"/>
    <property type="match status" value="1"/>
</dbReference>
<evidence type="ECO:0000256" key="2">
    <source>
        <dbReference type="ARBA" id="ARBA00008970"/>
    </source>
</evidence>
<organism evidence="8 9">
    <name type="scientific">Pichia membranifaciens</name>
    <dbReference type="NCBI Taxonomy" id="4926"/>
    <lineage>
        <taxon>Eukaryota</taxon>
        <taxon>Fungi</taxon>
        <taxon>Dikarya</taxon>
        <taxon>Ascomycota</taxon>
        <taxon>Saccharomycotina</taxon>
        <taxon>Pichiomycetes</taxon>
        <taxon>Pichiales</taxon>
        <taxon>Pichiaceae</taxon>
        <taxon>Pichia</taxon>
    </lineage>
</organism>
<dbReference type="GO" id="GO:0005840">
    <property type="term" value="C:ribosome"/>
    <property type="evidence" value="ECO:0007669"/>
    <property type="project" value="UniProtKB-KW"/>
</dbReference>
<comment type="caution">
    <text evidence="8">The sequence shown here is derived from an EMBL/GenBank/DDBJ whole genome shotgun (WGS) entry which is preliminary data.</text>
</comment>
<keyword evidence="9" id="KW-1185">Reference proteome</keyword>
<reference evidence="8 9" key="1">
    <citation type="submission" date="2016-08" db="EMBL/GenBank/DDBJ databases">
        <title>Whole genome shotgun sequence of Pichia membranifaciens KS47-1.</title>
        <authorList>
            <person name="Konishi M."/>
            <person name="Ishida M."/>
            <person name="Arakawa T."/>
            <person name="Kato Y."/>
            <person name="Horiuchi J."/>
        </authorList>
    </citation>
    <scope>NUCLEOTIDE SEQUENCE [LARGE SCALE GENOMIC DNA]</scope>
    <source>
        <strain evidence="8 9">KS47-1</strain>
    </source>
</reference>
<dbReference type="InterPro" id="IPR013219">
    <property type="entry name" value="Ribosomal_mS33"/>
</dbReference>
<evidence type="ECO:0000256" key="5">
    <source>
        <dbReference type="ARBA" id="ARBA00023274"/>
    </source>
</evidence>
<evidence type="ECO:0000256" key="7">
    <source>
        <dbReference type="SAM" id="MobiDB-lite"/>
    </source>
</evidence>
<name>A0A1Q2YD83_9ASCO</name>
<evidence type="ECO:0000313" key="9">
    <source>
        <dbReference type="Proteomes" id="UP000186136"/>
    </source>
</evidence>
<gene>
    <name evidence="8" type="ORF">PMKS-000968</name>
</gene>
<keyword evidence="5" id="KW-0687">Ribonucleoprotein</keyword>
<evidence type="ECO:0000256" key="1">
    <source>
        <dbReference type="ARBA" id="ARBA00004173"/>
    </source>
</evidence>
<sequence length="137" mass="15231">MRNAGQIGVSLPVSRYATTMSTVVKGAVKQLVAPSKQKLFQLEQIQCQVFRTTFNPTKMKTGAKILTAPLKGQTLSKYYGPSDFPSIAKVARSLSTPGFRVINEPEAYRMERVEDLKRRGKGSPKKIREAASKKKKK</sequence>
<feature type="compositionally biased region" description="Basic and acidic residues" evidence="7">
    <location>
        <begin position="126"/>
        <end position="137"/>
    </location>
</feature>
<comment type="similarity">
    <text evidence="2">Belongs to the mitochondrion-specific ribosomal protein mS33 family.</text>
</comment>
<dbReference type="Pfam" id="PF08293">
    <property type="entry name" value="MRP-S33"/>
    <property type="match status" value="1"/>
</dbReference>
<accession>A0A1Q2YD83</accession>
<keyword evidence="3" id="KW-0689">Ribosomal protein</keyword>
<feature type="region of interest" description="Disordered" evidence="7">
    <location>
        <begin position="113"/>
        <end position="137"/>
    </location>
</feature>
<evidence type="ECO:0000256" key="3">
    <source>
        <dbReference type="ARBA" id="ARBA00022980"/>
    </source>
</evidence>
<evidence type="ECO:0000256" key="6">
    <source>
        <dbReference type="ARBA" id="ARBA00035132"/>
    </source>
</evidence>
<proteinExistence type="inferred from homology"/>
<dbReference type="EMBL" id="BDGI01000036">
    <property type="protein sequence ID" value="GAV27500.1"/>
    <property type="molecule type" value="Genomic_DNA"/>
</dbReference>
<dbReference type="AlphaFoldDB" id="A0A1Q2YD83"/>
<dbReference type="OrthoDB" id="2257454at2759"/>
<protein>
    <recommendedName>
        <fullName evidence="6">Small ribosomal subunit protein mS33</fullName>
    </recommendedName>
</protein>
<dbReference type="GO" id="GO:1990904">
    <property type="term" value="C:ribonucleoprotein complex"/>
    <property type="evidence" value="ECO:0007669"/>
    <property type="project" value="UniProtKB-KW"/>
</dbReference>
<evidence type="ECO:0000313" key="8">
    <source>
        <dbReference type="EMBL" id="GAV27500.1"/>
    </source>
</evidence>
<dbReference type="PANTHER" id="PTHR13362:SF2">
    <property type="entry name" value="SMALL RIBOSOMAL SUBUNIT PROTEIN MS33"/>
    <property type="match status" value="1"/>
</dbReference>